<dbReference type="GO" id="GO:0009086">
    <property type="term" value="P:methionine biosynthetic process"/>
    <property type="evidence" value="ECO:0007669"/>
    <property type="project" value="InterPro"/>
</dbReference>
<name>A0A0H2RZK8_9AGAM</name>
<dbReference type="InParanoid" id="A0A0H2RZK8"/>
<feature type="domain" description="Cobalamin-independent methionine synthase MetE C-terminal/archaeal" evidence="1">
    <location>
        <begin position="180"/>
        <end position="371"/>
    </location>
</feature>
<dbReference type="InterPro" id="IPR038071">
    <property type="entry name" value="UROD/MetE-like_sf"/>
</dbReference>
<dbReference type="CDD" id="cd03311">
    <property type="entry name" value="CIMS_C_terminal_like"/>
    <property type="match status" value="1"/>
</dbReference>
<dbReference type="GO" id="GO:0008270">
    <property type="term" value="F:zinc ion binding"/>
    <property type="evidence" value="ECO:0007669"/>
    <property type="project" value="InterPro"/>
</dbReference>
<dbReference type="PANTHER" id="PTHR43844">
    <property type="entry name" value="METHIONINE SYNTHASE"/>
    <property type="match status" value="1"/>
</dbReference>
<reference evidence="2 3" key="1">
    <citation type="submission" date="2015-04" db="EMBL/GenBank/DDBJ databases">
        <title>Complete genome sequence of Schizopora paradoxa KUC8140, a cosmopolitan wood degrader in East Asia.</title>
        <authorList>
            <consortium name="DOE Joint Genome Institute"/>
            <person name="Min B."/>
            <person name="Park H."/>
            <person name="Jang Y."/>
            <person name="Kim J.-J."/>
            <person name="Kim K.H."/>
            <person name="Pangilinan J."/>
            <person name="Lipzen A."/>
            <person name="Riley R."/>
            <person name="Grigoriev I.V."/>
            <person name="Spatafora J.W."/>
            <person name="Choi I.-G."/>
        </authorList>
    </citation>
    <scope>NUCLEOTIDE SEQUENCE [LARGE SCALE GENOMIC DNA]</scope>
    <source>
        <strain evidence="2 3">KUC8140</strain>
    </source>
</reference>
<dbReference type="OrthoDB" id="7772923at2759"/>
<organism evidence="2 3">
    <name type="scientific">Schizopora paradoxa</name>
    <dbReference type="NCBI Taxonomy" id="27342"/>
    <lineage>
        <taxon>Eukaryota</taxon>
        <taxon>Fungi</taxon>
        <taxon>Dikarya</taxon>
        <taxon>Basidiomycota</taxon>
        <taxon>Agaricomycotina</taxon>
        <taxon>Agaricomycetes</taxon>
        <taxon>Hymenochaetales</taxon>
        <taxon>Schizoporaceae</taxon>
        <taxon>Schizopora</taxon>
    </lineage>
</organism>
<accession>A0A0H2RZK8</accession>
<evidence type="ECO:0000313" key="3">
    <source>
        <dbReference type="Proteomes" id="UP000053477"/>
    </source>
</evidence>
<dbReference type="PANTHER" id="PTHR43844:SF2">
    <property type="entry name" value="SYNTHASE, VITAMIN-B12 INDEPENDENT, PUTATIVE (AFU_ORTHOLOGUE AFUA_3G12060)-RELATED"/>
    <property type="match status" value="1"/>
</dbReference>
<dbReference type="AlphaFoldDB" id="A0A0H2RZK8"/>
<dbReference type="Gene3D" id="3.20.20.210">
    <property type="match status" value="1"/>
</dbReference>
<dbReference type="Pfam" id="PF01717">
    <property type="entry name" value="Meth_synt_2"/>
    <property type="match status" value="1"/>
</dbReference>
<dbReference type="EMBL" id="KQ085909">
    <property type="protein sequence ID" value="KLO17052.1"/>
    <property type="molecule type" value="Genomic_DNA"/>
</dbReference>
<dbReference type="GO" id="GO:0003871">
    <property type="term" value="F:5-methyltetrahydropteroyltriglutamate-homocysteine S-methyltransferase activity"/>
    <property type="evidence" value="ECO:0007669"/>
    <property type="project" value="InterPro"/>
</dbReference>
<dbReference type="STRING" id="27342.A0A0H2RZK8"/>
<sequence>MSTAPKLFPPFRAEQIGSLKRPRALLNKRAEFDGGKCTKEELAVLEDEAVTNIVSMQREAGIKAMTDGEFRRHMFFDGVFDNLDGMKYIPPEEIQPHIFMTYVPDVAGFQKLDFKGADTYVCTGKLRRTKSFYGEQFEQLKKLTKPEEHKFLKLTVCAPEWYHLRHGEYAYDKSIYSNDDEYFSDIAIAYQEEFKDLYARGCRNIQFDDPLLAYFCAESMIEGMEEKGVDHVEVLQTYIRAYNKILENRPSDMTFGLHLCRGNFKGGMHFSEGGYDRIATKLFNEINVDCYYLEYDTDRAGTFEPLRHLPKNKTVVLGLISSKLPKLEDPEDLRERIFQAARVIAAGEPKRSYEEALHQICISPQCGFASHSEGNPVSEEDVTKKLALVSSTAKSIWPDA</sequence>
<dbReference type="Proteomes" id="UP000053477">
    <property type="component" value="Unassembled WGS sequence"/>
</dbReference>
<evidence type="ECO:0000313" key="2">
    <source>
        <dbReference type="EMBL" id="KLO17052.1"/>
    </source>
</evidence>
<evidence type="ECO:0000259" key="1">
    <source>
        <dbReference type="Pfam" id="PF01717"/>
    </source>
</evidence>
<proteinExistence type="predicted"/>
<dbReference type="InterPro" id="IPR002629">
    <property type="entry name" value="Met_Synth_C/arc"/>
</dbReference>
<protein>
    <submittedName>
        <fullName evidence="2">UROD/MetE-like protein</fullName>
    </submittedName>
</protein>
<keyword evidence="3" id="KW-1185">Reference proteome</keyword>
<dbReference type="SUPFAM" id="SSF51726">
    <property type="entry name" value="UROD/MetE-like"/>
    <property type="match status" value="1"/>
</dbReference>
<gene>
    <name evidence="2" type="ORF">SCHPADRAFT_901024</name>
</gene>